<comment type="cofactor">
    <cofactor evidence="17">
        <name>Mg(2+)</name>
        <dbReference type="ChEBI" id="CHEBI:18420"/>
    </cofactor>
</comment>
<evidence type="ECO:0000256" key="17">
    <source>
        <dbReference type="HAMAP-Rule" id="MF_01965"/>
    </source>
</evidence>
<comment type="cofactor">
    <cofactor evidence="18 19">
        <name>K(+)</name>
        <dbReference type="ChEBI" id="CHEBI:29103"/>
    </cofactor>
    <text evidence="18 19">Binds 1 potassium ion per subunit.</text>
</comment>
<comment type="function">
    <text evidence="14 19">Bifunctional enzyme that catalyzes the epimerization of the S- and R-forms of NAD(P)HX and the dehydration of the S-form of NAD(P)HX at the expense of ADP, which is converted to AMP. This allows the repair of both epimers of NAD(P)HX, a damaged form of NAD(P)H that is a result of enzymatic or heat-dependent hydration.</text>
</comment>
<evidence type="ECO:0000256" key="16">
    <source>
        <dbReference type="ARBA" id="ARBA00049209"/>
    </source>
</evidence>
<gene>
    <name evidence="17" type="primary">nnrD</name>
    <name evidence="18" type="synonym">nnrE</name>
    <name evidence="22" type="ORF">FRY74_01790</name>
</gene>
<dbReference type="PIRSF" id="PIRSF017184">
    <property type="entry name" value="Nnr"/>
    <property type="match status" value="1"/>
</dbReference>
<dbReference type="InterPro" id="IPR017953">
    <property type="entry name" value="Carbohydrate_kinase_pred_CS"/>
</dbReference>
<keyword evidence="9 18" id="KW-0630">Potassium</keyword>
<dbReference type="InterPro" id="IPR029056">
    <property type="entry name" value="Ribokinase-like"/>
</dbReference>
<evidence type="ECO:0000256" key="8">
    <source>
        <dbReference type="ARBA" id="ARBA00022857"/>
    </source>
</evidence>
<comment type="caution">
    <text evidence="22">The sequence shown here is derived from an EMBL/GenBank/DDBJ whole genome shotgun (WGS) entry which is preliminary data.</text>
</comment>
<keyword evidence="13" id="KW-0511">Multifunctional enzyme</keyword>
<dbReference type="PROSITE" id="PS51385">
    <property type="entry name" value="YJEF_N"/>
    <property type="match status" value="1"/>
</dbReference>
<evidence type="ECO:0000259" key="20">
    <source>
        <dbReference type="PROSITE" id="PS51383"/>
    </source>
</evidence>
<evidence type="ECO:0000256" key="6">
    <source>
        <dbReference type="ARBA" id="ARBA00022741"/>
    </source>
</evidence>
<evidence type="ECO:0000256" key="4">
    <source>
        <dbReference type="ARBA" id="ARBA00009524"/>
    </source>
</evidence>
<reference evidence="22 23" key="1">
    <citation type="submission" date="2019-08" db="EMBL/GenBank/DDBJ databases">
        <title>Genome of Vicingus serpentipes NCIMB 15042.</title>
        <authorList>
            <person name="Bowman J.P."/>
        </authorList>
    </citation>
    <scope>NUCLEOTIDE SEQUENCE [LARGE SCALE GENOMIC DNA]</scope>
    <source>
        <strain evidence="22 23">NCIMB 15042</strain>
    </source>
</reference>
<dbReference type="AlphaFoldDB" id="A0A5C6RX55"/>
<evidence type="ECO:0000256" key="9">
    <source>
        <dbReference type="ARBA" id="ARBA00022958"/>
    </source>
</evidence>
<name>A0A5C6RX55_9FLAO</name>
<dbReference type="InterPro" id="IPR036652">
    <property type="entry name" value="YjeF_N_dom_sf"/>
</dbReference>
<comment type="similarity">
    <text evidence="17">Belongs to the NnrD/CARKD family.</text>
</comment>
<dbReference type="GO" id="GO:0110051">
    <property type="term" value="P:metabolite repair"/>
    <property type="evidence" value="ECO:0007669"/>
    <property type="project" value="TreeGrafter"/>
</dbReference>
<feature type="binding site" evidence="18">
    <location>
        <begin position="127"/>
        <end position="133"/>
    </location>
    <ligand>
        <name>(6S)-NADPHX</name>
        <dbReference type="ChEBI" id="CHEBI:64076"/>
    </ligand>
</feature>
<keyword evidence="8 17" id="KW-0521">NADP</keyword>
<dbReference type="CDD" id="cd01171">
    <property type="entry name" value="YXKO-related"/>
    <property type="match status" value="1"/>
</dbReference>
<keyword evidence="23" id="KW-1185">Reference proteome</keyword>
<comment type="subunit">
    <text evidence="17">Homotetramer.</text>
</comment>
<feature type="binding site" evidence="18">
    <location>
        <begin position="57"/>
        <end position="61"/>
    </location>
    <ligand>
        <name>(6S)-NADPHX</name>
        <dbReference type="ChEBI" id="CHEBI:64076"/>
    </ligand>
</feature>
<dbReference type="GO" id="GO:0046872">
    <property type="term" value="F:metal ion binding"/>
    <property type="evidence" value="ECO:0007669"/>
    <property type="project" value="UniProtKB-UniRule"/>
</dbReference>
<dbReference type="InterPro" id="IPR004443">
    <property type="entry name" value="YjeF_N_dom"/>
</dbReference>
<evidence type="ECO:0000256" key="12">
    <source>
        <dbReference type="ARBA" id="ARBA00023239"/>
    </source>
</evidence>
<dbReference type="InterPro" id="IPR000631">
    <property type="entry name" value="CARKD"/>
</dbReference>
<evidence type="ECO:0000256" key="11">
    <source>
        <dbReference type="ARBA" id="ARBA00023235"/>
    </source>
</evidence>
<evidence type="ECO:0000256" key="19">
    <source>
        <dbReference type="PIRNR" id="PIRNR017184"/>
    </source>
</evidence>
<dbReference type="Proteomes" id="UP000321721">
    <property type="component" value="Unassembled WGS sequence"/>
</dbReference>
<dbReference type="OrthoDB" id="9806925at2"/>
<feature type="binding site" evidence="17">
    <location>
        <position position="258"/>
    </location>
    <ligand>
        <name>(6S)-NADPHX</name>
        <dbReference type="ChEBI" id="CHEBI:64076"/>
    </ligand>
</feature>
<evidence type="ECO:0000256" key="14">
    <source>
        <dbReference type="ARBA" id="ARBA00025153"/>
    </source>
</evidence>
<sequence>MKILTAQQTREADAYTIANEPIESIDLMERAATKCFDWIIKNYSSETEFSIFCGVGNNGGDGLVIARLLKQANYKVTVFVVEFSDNYSSDFKTNLGRLEKVEVNYLNQDNSRIVLRPNIVVIDAIFGSGLTRPIDGFIAEIVHQINKNEIIAIDLPSGLFAEDNRENNFDNIVKAKITLTFQQPKLAMLFPQNYFFVGEWIVLPIGLHQGFIFGLNVTNHIVSTSDAKSMLKPRAKFSHKGIFGHALLVGGSKGKMGAAILSAKACLRAGVGLLTVHLPAQGLEIMQTALPEAMCSVSGENDFIADVPDLSMYSAIGVGPGLGLEKQTQNTLKLLIQNSNYPLVIDADALNILAENKTWLAFLPSESILTPHPKEFERLVGKWDCDEERLELQKQFAIKQQVIVVLKGANTSIALPNGYVYFNATGNSGMATAGSGDVLTGIITSFLAQGYSPKESAILGVYLHGLAGDVAKENLTEYAMIASDIIDAIPKAYGWIN</sequence>
<evidence type="ECO:0000256" key="3">
    <source>
        <dbReference type="ARBA" id="ARBA00006001"/>
    </source>
</evidence>
<evidence type="ECO:0000256" key="15">
    <source>
        <dbReference type="ARBA" id="ARBA00048238"/>
    </source>
</evidence>
<protein>
    <recommendedName>
        <fullName evidence="19">Bifunctional NAD(P)H-hydrate repair enzyme</fullName>
    </recommendedName>
    <alternativeName>
        <fullName evidence="19">Nicotinamide nucleotide repair protein</fullName>
    </alternativeName>
    <domain>
        <recommendedName>
            <fullName evidence="19">ADP-dependent (S)-NAD(P)H-hydrate dehydratase</fullName>
            <ecNumber evidence="19">4.2.1.136</ecNumber>
        </recommendedName>
        <alternativeName>
            <fullName evidence="19">ADP-dependent NAD(P)HX dehydratase</fullName>
        </alternativeName>
    </domain>
    <domain>
        <recommendedName>
            <fullName evidence="19">NAD(P)H-hydrate epimerase</fullName>
            <ecNumber evidence="19">5.1.99.6</ecNumber>
        </recommendedName>
    </domain>
</protein>
<feature type="binding site" evidence="17">
    <location>
        <position position="437"/>
    </location>
    <ligand>
        <name>(6S)-NADPHX</name>
        <dbReference type="ChEBI" id="CHEBI:64076"/>
    </ligand>
</feature>
<evidence type="ECO:0000313" key="23">
    <source>
        <dbReference type="Proteomes" id="UP000321721"/>
    </source>
</evidence>
<keyword evidence="5 18" id="KW-0479">Metal-binding</keyword>
<dbReference type="GO" id="GO:0052856">
    <property type="term" value="F:NAD(P)HX epimerase activity"/>
    <property type="evidence" value="ECO:0007669"/>
    <property type="project" value="UniProtKB-UniRule"/>
</dbReference>
<proteinExistence type="inferred from homology"/>
<comment type="catalytic activity">
    <reaction evidence="2 18 19">
        <text>(6R)-NADPHX = (6S)-NADPHX</text>
        <dbReference type="Rhea" id="RHEA:32227"/>
        <dbReference type="ChEBI" id="CHEBI:64076"/>
        <dbReference type="ChEBI" id="CHEBI:64077"/>
        <dbReference type="EC" id="5.1.99.6"/>
    </reaction>
</comment>
<dbReference type="PANTHER" id="PTHR12592">
    <property type="entry name" value="ATP-DEPENDENT (S)-NAD(P)H-HYDRATE DEHYDRATASE FAMILY MEMBER"/>
    <property type="match status" value="1"/>
</dbReference>
<comment type="similarity">
    <text evidence="18">Belongs to the NnrE/AIBP family.</text>
</comment>
<accession>A0A5C6RX55</accession>
<feature type="binding site" evidence="18">
    <location>
        <position position="154"/>
    </location>
    <ligand>
        <name>(6S)-NADPHX</name>
        <dbReference type="ChEBI" id="CHEBI:64076"/>
    </ligand>
</feature>
<dbReference type="HAMAP" id="MF_01965">
    <property type="entry name" value="NADHX_dehydratase"/>
    <property type="match status" value="1"/>
</dbReference>
<evidence type="ECO:0000259" key="21">
    <source>
        <dbReference type="PROSITE" id="PS51385"/>
    </source>
</evidence>
<comment type="catalytic activity">
    <reaction evidence="15 17 19">
        <text>(6S)-NADHX + ADP = AMP + phosphate + NADH + H(+)</text>
        <dbReference type="Rhea" id="RHEA:32223"/>
        <dbReference type="ChEBI" id="CHEBI:15378"/>
        <dbReference type="ChEBI" id="CHEBI:43474"/>
        <dbReference type="ChEBI" id="CHEBI:57945"/>
        <dbReference type="ChEBI" id="CHEBI:64074"/>
        <dbReference type="ChEBI" id="CHEBI:456215"/>
        <dbReference type="ChEBI" id="CHEBI:456216"/>
        <dbReference type="EC" id="4.2.1.136"/>
    </reaction>
</comment>
<dbReference type="Gene3D" id="3.40.50.10260">
    <property type="entry name" value="YjeF N-terminal domain"/>
    <property type="match status" value="1"/>
</dbReference>
<dbReference type="PROSITE" id="PS51383">
    <property type="entry name" value="YJEF_C_3"/>
    <property type="match status" value="1"/>
</dbReference>
<dbReference type="GO" id="GO:0052855">
    <property type="term" value="F:ADP-dependent NAD(P)H-hydrate dehydratase activity"/>
    <property type="evidence" value="ECO:0007669"/>
    <property type="project" value="UniProtKB-UniRule"/>
</dbReference>
<keyword evidence="6 17" id="KW-0547">Nucleotide-binding</keyword>
<keyword evidence="7 17" id="KW-0067">ATP-binding</keyword>
<feature type="domain" description="YjeF N-terminal" evidence="21">
    <location>
        <begin position="9"/>
        <end position="213"/>
    </location>
</feature>
<evidence type="ECO:0000256" key="7">
    <source>
        <dbReference type="ARBA" id="ARBA00022840"/>
    </source>
</evidence>
<dbReference type="EC" id="5.1.99.6" evidence="19"/>
<dbReference type="Pfam" id="PF03853">
    <property type="entry name" value="YjeF_N"/>
    <property type="match status" value="1"/>
</dbReference>
<evidence type="ECO:0000256" key="5">
    <source>
        <dbReference type="ARBA" id="ARBA00022723"/>
    </source>
</evidence>
<comment type="catalytic activity">
    <reaction evidence="16 17 19">
        <text>(6S)-NADPHX + ADP = AMP + phosphate + NADPH + H(+)</text>
        <dbReference type="Rhea" id="RHEA:32235"/>
        <dbReference type="ChEBI" id="CHEBI:15378"/>
        <dbReference type="ChEBI" id="CHEBI:43474"/>
        <dbReference type="ChEBI" id="CHEBI:57783"/>
        <dbReference type="ChEBI" id="CHEBI:64076"/>
        <dbReference type="ChEBI" id="CHEBI:456215"/>
        <dbReference type="ChEBI" id="CHEBI:456216"/>
        <dbReference type="EC" id="4.2.1.136"/>
    </reaction>
</comment>
<evidence type="ECO:0000256" key="13">
    <source>
        <dbReference type="ARBA" id="ARBA00023268"/>
    </source>
</evidence>
<evidence type="ECO:0000256" key="2">
    <source>
        <dbReference type="ARBA" id="ARBA00000909"/>
    </source>
</evidence>
<feature type="binding site" evidence="17">
    <location>
        <begin position="407"/>
        <end position="411"/>
    </location>
    <ligand>
        <name>AMP</name>
        <dbReference type="ChEBI" id="CHEBI:456215"/>
    </ligand>
</feature>
<keyword evidence="12 17" id="KW-0456">Lyase</keyword>
<evidence type="ECO:0000313" key="22">
    <source>
        <dbReference type="EMBL" id="TXB66938.1"/>
    </source>
</evidence>
<dbReference type="GO" id="GO:0005524">
    <property type="term" value="F:ATP binding"/>
    <property type="evidence" value="ECO:0007669"/>
    <property type="project" value="UniProtKB-UniRule"/>
</dbReference>
<comment type="similarity">
    <text evidence="4 19">In the C-terminal section; belongs to the NnrD/CARKD family.</text>
</comment>
<feature type="binding site" evidence="18">
    <location>
        <position position="157"/>
    </location>
    <ligand>
        <name>K(+)</name>
        <dbReference type="ChEBI" id="CHEBI:29103"/>
    </ligand>
</feature>
<dbReference type="Gene3D" id="3.40.1190.20">
    <property type="match status" value="1"/>
</dbReference>
<dbReference type="InterPro" id="IPR030677">
    <property type="entry name" value="Nnr"/>
</dbReference>
<evidence type="ECO:0000256" key="1">
    <source>
        <dbReference type="ARBA" id="ARBA00000013"/>
    </source>
</evidence>
<dbReference type="Pfam" id="PF01256">
    <property type="entry name" value="Carb_kinase"/>
    <property type="match status" value="1"/>
</dbReference>
<keyword evidence="10 17" id="KW-0520">NAD</keyword>
<dbReference type="SUPFAM" id="SSF53613">
    <property type="entry name" value="Ribokinase-like"/>
    <property type="match status" value="1"/>
</dbReference>
<comment type="caution">
    <text evidence="18">Lacks conserved residue(s) required for the propagation of feature annotation.</text>
</comment>
<dbReference type="EMBL" id="VOOS01000001">
    <property type="protein sequence ID" value="TXB66938.1"/>
    <property type="molecule type" value="Genomic_DNA"/>
</dbReference>
<keyword evidence="11 18" id="KW-0413">Isomerase</keyword>
<dbReference type="NCBIfam" id="TIGR00197">
    <property type="entry name" value="yjeF_nterm"/>
    <property type="match status" value="1"/>
</dbReference>
<comment type="catalytic activity">
    <reaction evidence="1 18 19">
        <text>(6R)-NADHX = (6S)-NADHX</text>
        <dbReference type="Rhea" id="RHEA:32215"/>
        <dbReference type="ChEBI" id="CHEBI:64074"/>
        <dbReference type="ChEBI" id="CHEBI:64075"/>
        <dbReference type="EC" id="5.1.99.6"/>
    </reaction>
</comment>
<comment type="similarity">
    <text evidence="3 19">In the N-terminal section; belongs to the NnrE/AIBP family.</text>
</comment>
<dbReference type="PANTHER" id="PTHR12592:SF0">
    <property type="entry name" value="ATP-DEPENDENT (S)-NAD(P)H-HYDRATE DEHYDRATASE"/>
    <property type="match status" value="1"/>
</dbReference>
<feature type="binding site" evidence="17">
    <location>
        <position position="321"/>
    </location>
    <ligand>
        <name>(6S)-NADPHX</name>
        <dbReference type="ChEBI" id="CHEBI:64076"/>
    </ligand>
</feature>
<dbReference type="GO" id="GO:0046496">
    <property type="term" value="P:nicotinamide nucleotide metabolic process"/>
    <property type="evidence" value="ECO:0007669"/>
    <property type="project" value="UniProtKB-UniRule"/>
</dbReference>
<dbReference type="RefSeq" id="WP_147098022.1">
    <property type="nucleotide sequence ID" value="NZ_VOOS01000001.1"/>
</dbReference>
<feature type="binding site" evidence="18">
    <location>
        <position position="58"/>
    </location>
    <ligand>
        <name>K(+)</name>
        <dbReference type="ChEBI" id="CHEBI:29103"/>
    </ligand>
</feature>
<feature type="domain" description="YjeF C-terminal" evidence="20">
    <location>
        <begin position="223"/>
        <end position="496"/>
    </location>
</feature>
<feature type="binding site" evidence="17">
    <location>
        <position position="372"/>
    </location>
    <ligand>
        <name>(6S)-NADPHX</name>
        <dbReference type="ChEBI" id="CHEBI:64076"/>
    </ligand>
</feature>
<dbReference type="EC" id="4.2.1.136" evidence="19"/>
<dbReference type="NCBIfam" id="TIGR00196">
    <property type="entry name" value="yjeF_cterm"/>
    <property type="match status" value="1"/>
</dbReference>
<feature type="binding site" evidence="18">
    <location>
        <position position="123"/>
    </location>
    <ligand>
        <name>K(+)</name>
        <dbReference type="ChEBI" id="CHEBI:29103"/>
    </ligand>
</feature>
<feature type="binding site" evidence="17">
    <location>
        <position position="436"/>
    </location>
    <ligand>
        <name>AMP</name>
        <dbReference type="ChEBI" id="CHEBI:456215"/>
    </ligand>
</feature>
<evidence type="ECO:0000256" key="10">
    <source>
        <dbReference type="ARBA" id="ARBA00023027"/>
    </source>
</evidence>
<dbReference type="HAMAP" id="MF_01966">
    <property type="entry name" value="NADHX_epimerase"/>
    <property type="match status" value="1"/>
</dbReference>
<dbReference type="PROSITE" id="PS01050">
    <property type="entry name" value="YJEF_C_2"/>
    <property type="match status" value="1"/>
</dbReference>
<comment type="function">
    <text evidence="18">Catalyzes the epimerization of the S- and R-forms of NAD(P)HX, a damaged form of NAD(P)H that is a result of enzymatic or heat-dependent hydration. This is a prerequisite for the S-specific NAD(P)H-hydrate dehydratase to allow the repair of both epimers of NAD(P)HX.</text>
</comment>
<dbReference type="SUPFAM" id="SSF64153">
    <property type="entry name" value="YjeF N-terminal domain-like"/>
    <property type="match status" value="1"/>
</dbReference>
<evidence type="ECO:0000256" key="18">
    <source>
        <dbReference type="HAMAP-Rule" id="MF_01966"/>
    </source>
</evidence>
<organism evidence="22 23">
    <name type="scientific">Vicingus serpentipes</name>
    <dbReference type="NCBI Taxonomy" id="1926625"/>
    <lineage>
        <taxon>Bacteria</taxon>
        <taxon>Pseudomonadati</taxon>
        <taxon>Bacteroidota</taxon>
        <taxon>Flavobacteriia</taxon>
        <taxon>Flavobacteriales</taxon>
        <taxon>Vicingaceae</taxon>
        <taxon>Vicingus</taxon>
    </lineage>
</organism>
<comment type="function">
    <text evidence="17">Catalyzes the dehydration of the S-form of NAD(P)HX at the expense of ADP, which is converted to AMP. Together with NAD(P)HX epimerase, which catalyzes the epimerization of the S- and R-forms, the enzyme allows the repair of both epimers of NAD(P)HX, a damaged form of NAD(P)H that is a result of enzymatic or heat-dependent hydration.</text>
</comment>